<proteinExistence type="predicted"/>
<reference evidence="1" key="1">
    <citation type="submission" date="2020-12" db="EMBL/GenBank/DDBJ databases">
        <title>WGS assembly of Carya illinoinensis cv. Pawnee.</title>
        <authorList>
            <person name="Platts A."/>
            <person name="Shu S."/>
            <person name="Wright S."/>
            <person name="Barry K."/>
            <person name="Edger P."/>
            <person name="Pires J.C."/>
            <person name="Schmutz J."/>
        </authorList>
    </citation>
    <scope>NUCLEOTIDE SEQUENCE</scope>
    <source>
        <tissue evidence="1">Leaf</tissue>
    </source>
</reference>
<evidence type="ECO:0000313" key="2">
    <source>
        <dbReference type="Proteomes" id="UP000811609"/>
    </source>
</evidence>
<keyword evidence="2" id="KW-1185">Reference proteome</keyword>
<evidence type="ECO:0000313" key="1">
    <source>
        <dbReference type="EMBL" id="KAG6660290.1"/>
    </source>
</evidence>
<dbReference type="Proteomes" id="UP000811609">
    <property type="component" value="Chromosome 3"/>
</dbReference>
<sequence>MSFINQFPLGIRSLLSLSLLSLQSRKRWGCNSLFLNSDQYKTPTKKKEL</sequence>
<dbReference type="AlphaFoldDB" id="A0A8T1QYT9"/>
<dbReference type="EMBL" id="CM031811">
    <property type="protein sequence ID" value="KAG6660290.1"/>
    <property type="molecule type" value="Genomic_DNA"/>
</dbReference>
<gene>
    <name evidence="1" type="ORF">CIPAW_03G095400</name>
</gene>
<organism evidence="1 2">
    <name type="scientific">Carya illinoinensis</name>
    <name type="common">Pecan</name>
    <dbReference type="NCBI Taxonomy" id="32201"/>
    <lineage>
        <taxon>Eukaryota</taxon>
        <taxon>Viridiplantae</taxon>
        <taxon>Streptophyta</taxon>
        <taxon>Embryophyta</taxon>
        <taxon>Tracheophyta</taxon>
        <taxon>Spermatophyta</taxon>
        <taxon>Magnoliopsida</taxon>
        <taxon>eudicotyledons</taxon>
        <taxon>Gunneridae</taxon>
        <taxon>Pentapetalae</taxon>
        <taxon>rosids</taxon>
        <taxon>fabids</taxon>
        <taxon>Fagales</taxon>
        <taxon>Juglandaceae</taxon>
        <taxon>Carya</taxon>
    </lineage>
</organism>
<name>A0A8T1QYT9_CARIL</name>
<accession>A0A8T1QYT9</accession>
<protein>
    <submittedName>
        <fullName evidence="1">Uncharacterized protein</fullName>
    </submittedName>
</protein>
<comment type="caution">
    <text evidence="1">The sequence shown here is derived from an EMBL/GenBank/DDBJ whole genome shotgun (WGS) entry which is preliminary data.</text>
</comment>